<dbReference type="InterPro" id="IPR044202">
    <property type="entry name" value="LETM1/MDM38-like"/>
</dbReference>
<keyword evidence="9" id="KW-0999">Mitochondrion inner membrane</keyword>
<dbReference type="Pfam" id="PF26561">
    <property type="entry name" value="LETM1_C"/>
    <property type="match status" value="1"/>
</dbReference>
<evidence type="ECO:0000256" key="11">
    <source>
        <dbReference type="ARBA" id="ARBA00022946"/>
    </source>
</evidence>
<dbReference type="InterPro" id="IPR002048">
    <property type="entry name" value="EF_hand_dom"/>
</dbReference>
<feature type="compositionally biased region" description="Basic and acidic residues" evidence="20">
    <location>
        <begin position="786"/>
        <end position="807"/>
    </location>
</feature>
<dbReference type="GO" id="GO:0015297">
    <property type="term" value="F:antiporter activity"/>
    <property type="evidence" value="ECO:0007669"/>
    <property type="project" value="UniProtKB-KW"/>
</dbReference>
<keyword evidence="12 21" id="KW-1133">Transmembrane helix</keyword>
<evidence type="ECO:0000256" key="21">
    <source>
        <dbReference type="SAM" id="Phobius"/>
    </source>
</evidence>
<dbReference type="GO" id="GO:0005743">
    <property type="term" value="C:mitochondrial inner membrane"/>
    <property type="evidence" value="ECO:0007669"/>
    <property type="project" value="UniProtKB-SubCell"/>
</dbReference>
<evidence type="ECO:0000259" key="23">
    <source>
        <dbReference type="PROSITE" id="PS51758"/>
    </source>
</evidence>
<evidence type="ECO:0000256" key="8">
    <source>
        <dbReference type="ARBA" id="ARBA00022723"/>
    </source>
</evidence>
<evidence type="ECO:0000256" key="3">
    <source>
        <dbReference type="ARBA" id="ARBA00020557"/>
    </source>
</evidence>
<feature type="coiled-coil region" evidence="19">
    <location>
        <begin position="611"/>
        <end position="638"/>
    </location>
</feature>
<feature type="coiled-coil region" evidence="19">
    <location>
        <begin position="523"/>
        <end position="553"/>
    </location>
</feature>
<dbReference type="PANTHER" id="PTHR14009:SF1">
    <property type="entry name" value="MITOCHONDRIAL PROTON_CALCIUM EXCHANGER PROTEIN"/>
    <property type="match status" value="1"/>
</dbReference>
<evidence type="ECO:0000256" key="14">
    <source>
        <dbReference type="ARBA" id="ARBA00023065"/>
    </source>
</evidence>
<evidence type="ECO:0000256" key="10">
    <source>
        <dbReference type="ARBA" id="ARBA00022837"/>
    </source>
</evidence>
<dbReference type="GO" id="GO:0030003">
    <property type="term" value="P:intracellular monoatomic cation homeostasis"/>
    <property type="evidence" value="ECO:0007669"/>
    <property type="project" value="TreeGrafter"/>
</dbReference>
<evidence type="ECO:0000256" key="17">
    <source>
        <dbReference type="ARBA" id="ARBA00031360"/>
    </source>
</evidence>
<dbReference type="GO" id="GO:0043022">
    <property type="term" value="F:ribosome binding"/>
    <property type="evidence" value="ECO:0007669"/>
    <property type="project" value="InterPro"/>
</dbReference>
<dbReference type="PROSITE" id="PS50222">
    <property type="entry name" value="EF_HAND_2"/>
    <property type="match status" value="1"/>
</dbReference>
<accession>U4U5U4</accession>
<sequence>MISQASLFACLDHTFGCSSTEQRLTEKQPYSGKVHVSTGWRFLIMRENVEVTLQNRSSLQLDGKYVVINRIHVQHVRRCTVDQFEQHSLAVNKINPFTCNVNCHLTRPNPLESRRLYSLTTKHSNVLSFYEKTLNNVLLSHDRYFHLSSLICEKEPLKPSSKLEVTVQELRKQKEKEAKDQDVQIAKSTVKKSIKQKIVDEILHYYHGFRLLGIDVKISAGLVWRILRGKTLTRREYRLLTRTVGDLFRLLPFSVFIIVPFMELLLPVFIKLFPGMLPSTFQTTSEKEDKIKQSLKVKLEMAKFLQVASYFSFSPGKYSSCFKPTLDDMSVRHVDRYSENAKEFVEWFNKVRTSGEVVSNEDIMKFSKLFEDEITLDSLTRSQLIALCRVLDVQTLGTNNFLRFQLRMKLRQLAADDKMIQKEGVHSLTLAETQQACRARGMRAYGVSEERLRSQLNQWLDLSLNEKVPPSLLLLSRALMLPETIPTSDKLKATISSLPETIVKQTQAAIGEKEGKIDNRIRLELLKEEEKKVEEERKEHREEQRKLEEKELLVDKAPIISSSTTPILEDTALRISSEKLEQEKEKEEDFHTKDIQIIEFAIDTVSKEKKLIVEKEEIQDLKAEMADYKEDVDDLAKAVADKPKPEVQETKAAKRLFKSVNKMIGKMDKVLVGLEKKEAQLKKDLETEISDKKKDELLKIDDIIAAIQKIKDVPDQNRLEKIVKVLRKMDDDHDGSLKIDDVLKVFEIIGKENVKLNSKQVDELIELIDKEEILEVEDKIEKALQKDKETKEAQRILSRSDIDKRTSEGSVEESSSEKEEIEAKSTNNVEGKSANAAKSTHKPQLLDSQDILSSGIEEKQPTNSSKRV</sequence>
<comment type="similarity">
    <text evidence="2">Belongs to the LETM1 family.</text>
</comment>
<proteinExistence type="inferred from homology"/>
<evidence type="ECO:0000256" key="12">
    <source>
        <dbReference type="ARBA" id="ARBA00022989"/>
    </source>
</evidence>
<feature type="transmembrane region" description="Helical" evidence="21">
    <location>
        <begin position="247"/>
        <end position="270"/>
    </location>
</feature>
<evidence type="ECO:0000256" key="4">
    <source>
        <dbReference type="ARBA" id="ARBA00022448"/>
    </source>
</evidence>
<evidence type="ECO:0000256" key="9">
    <source>
        <dbReference type="ARBA" id="ARBA00022792"/>
    </source>
</evidence>
<keyword evidence="10" id="KW-0106">Calcium</keyword>
<dbReference type="Proteomes" id="UP000030742">
    <property type="component" value="Unassembled WGS sequence"/>
</dbReference>
<evidence type="ECO:0000256" key="5">
    <source>
        <dbReference type="ARBA" id="ARBA00022449"/>
    </source>
</evidence>
<evidence type="ECO:0000256" key="16">
    <source>
        <dbReference type="ARBA" id="ARBA00023136"/>
    </source>
</evidence>
<keyword evidence="6" id="KW-0109">Calcium transport</keyword>
<dbReference type="AlphaFoldDB" id="U4U5U4"/>
<keyword evidence="8" id="KW-0479">Metal-binding</keyword>
<dbReference type="Pfam" id="PF07766">
    <property type="entry name" value="LETM1_RBD"/>
    <property type="match status" value="1"/>
</dbReference>
<protein>
    <recommendedName>
        <fullName evidence="3">Mitochondrial proton/calcium exchanger protein</fullName>
    </recommendedName>
    <alternativeName>
        <fullName evidence="17">Leucine zipper-EF-hand-containing transmembrane protein 1</fullName>
    </alternativeName>
</protein>
<dbReference type="EMBL" id="KB631984">
    <property type="protein sequence ID" value="ERL87713.1"/>
    <property type="molecule type" value="Genomic_DNA"/>
</dbReference>
<dbReference type="InterPro" id="IPR033122">
    <property type="entry name" value="LETM1-like_RBD"/>
</dbReference>
<dbReference type="InterPro" id="IPR059005">
    <property type="entry name" value="LETM1_C"/>
</dbReference>
<evidence type="ECO:0000256" key="18">
    <source>
        <dbReference type="PROSITE-ProRule" id="PRU01094"/>
    </source>
</evidence>
<dbReference type="PANTHER" id="PTHR14009">
    <property type="entry name" value="LEUCINE ZIPPER-EF-HAND CONTAINING TRANSMEMBRANE PROTEIN"/>
    <property type="match status" value="1"/>
</dbReference>
<evidence type="ECO:0000256" key="7">
    <source>
        <dbReference type="ARBA" id="ARBA00022692"/>
    </source>
</evidence>
<comment type="subcellular location">
    <subcellularLocation>
        <location evidence="1">Mitochondrion inner membrane</location>
        <topology evidence="1">Single-pass membrane protein</topology>
    </subcellularLocation>
</comment>
<evidence type="ECO:0000313" key="25">
    <source>
        <dbReference type="Proteomes" id="UP000030742"/>
    </source>
</evidence>
<evidence type="ECO:0000256" key="15">
    <source>
        <dbReference type="ARBA" id="ARBA00023128"/>
    </source>
</evidence>
<dbReference type="OrthoDB" id="624114at2759"/>
<keyword evidence="15 18" id="KW-0496">Mitochondrion</keyword>
<feature type="region of interest" description="Disordered" evidence="20">
    <location>
        <begin position="786"/>
        <end position="868"/>
    </location>
</feature>
<evidence type="ECO:0000256" key="1">
    <source>
        <dbReference type="ARBA" id="ARBA00004434"/>
    </source>
</evidence>
<dbReference type="PROSITE" id="PS51758">
    <property type="entry name" value="LETM1_RBD"/>
    <property type="match status" value="1"/>
</dbReference>
<keyword evidence="13 19" id="KW-0175">Coiled coil</keyword>
<dbReference type="SUPFAM" id="SSF47473">
    <property type="entry name" value="EF-hand"/>
    <property type="match status" value="1"/>
</dbReference>
<feature type="transmembrane region" description="Helical" evidence="21">
    <location>
        <begin position="205"/>
        <end position="227"/>
    </location>
</feature>
<dbReference type="InterPro" id="IPR011992">
    <property type="entry name" value="EF-hand-dom_pair"/>
</dbReference>
<evidence type="ECO:0000259" key="22">
    <source>
        <dbReference type="PROSITE" id="PS50222"/>
    </source>
</evidence>
<name>U4U5U4_DENPD</name>
<reference evidence="24 25" key="1">
    <citation type="journal article" date="2013" name="Genome Biol.">
        <title>Draft genome of the mountain pine beetle, Dendroctonus ponderosae Hopkins, a major forest pest.</title>
        <authorList>
            <person name="Keeling C.I."/>
            <person name="Yuen M.M."/>
            <person name="Liao N.Y."/>
            <person name="Docking T.R."/>
            <person name="Chan S.K."/>
            <person name="Taylor G.A."/>
            <person name="Palmquist D.L."/>
            <person name="Jackman S.D."/>
            <person name="Nguyen A."/>
            <person name="Li M."/>
            <person name="Henderson H."/>
            <person name="Janes J.K."/>
            <person name="Zhao Y."/>
            <person name="Pandoh P."/>
            <person name="Moore R."/>
            <person name="Sperling F.A."/>
            <person name="Huber D.P."/>
            <person name="Birol I."/>
            <person name="Jones S.J."/>
            <person name="Bohlmann J."/>
        </authorList>
    </citation>
    <scope>NUCLEOTIDE SEQUENCE</scope>
</reference>
<keyword evidence="4" id="KW-0813">Transport</keyword>
<evidence type="ECO:0000256" key="20">
    <source>
        <dbReference type="SAM" id="MobiDB-lite"/>
    </source>
</evidence>
<evidence type="ECO:0000256" key="6">
    <source>
        <dbReference type="ARBA" id="ARBA00022568"/>
    </source>
</evidence>
<keyword evidence="16 21" id="KW-0472">Membrane</keyword>
<evidence type="ECO:0000256" key="2">
    <source>
        <dbReference type="ARBA" id="ARBA00009584"/>
    </source>
</evidence>
<keyword evidence="14" id="KW-0406">Ion transport</keyword>
<dbReference type="GO" id="GO:0005509">
    <property type="term" value="F:calcium ion binding"/>
    <property type="evidence" value="ECO:0007669"/>
    <property type="project" value="InterPro"/>
</dbReference>
<organism evidence="24 25">
    <name type="scientific">Dendroctonus ponderosae</name>
    <name type="common">Mountain pine beetle</name>
    <dbReference type="NCBI Taxonomy" id="77166"/>
    <lineage>
        <taxon>Eukaryota</taxon>
        <taxon>Metazoa</taxon>
        <taxon>Ecdysozoa</taxon>
        <taxon>Arthropoda</taxon>
        <taxon>Hexapoda</taxon>
        <taxon>Insecta</taxon>
        <taxon>Pterygota</taxon>
        <taxon>Neoptera</taxon>
        <taxon>Endopterygota</taxon>
        <taxon>Coleoptera</taxon>
        <taxon>Polyphaga</taxon>
        <taxon>Cucujiformia</taxon>
        <taxon>Curculionidae</taxon>
        <taxon>Scolytinae</taxon>
        <taxon>Dendroctonus</taxon>
    </lineage>
</organism>
<keyword evidence="7 21" id="KW-0812">Transmembrane</keyword>
<gene>
    <name evidence="24" type="ORF">D910_05103</name>
</gene>
<keyword evidence="11" id="KW-0809">Transit peptide</keyword>
<evidence type="ECO:0000256" key="13">
    <source>
        <dbReference type="ARBA" id="ARBA00023054"/>
    </source>
</evidence>
<dbReference type="STRING" id="77166.U4U5U4"/>
<evidence type="ECO:0000256" key="19">
    <source>
        <dbReference type="SAM" id="Coils"/>
    </source>
</evidence>
<feature type="domain" description="EF-hand" evidence="22">
    <location>
        <begin position="717"/>
        <end position="752"/>
    </location>
</feature>
<keyword evidence="5" id="KW-0050">Antiport</keyword>
<evidence type="ECO:0000313" key="24">
    <source>
        <dbReference type="EMBL" id="ERL87713.1"/>
    </source>
</evidence>
<feature type="domain" description="Letm1 RBD" evidence="23">
    <location>
        <begin position="303"/>
        <end position="573"/>
    </location>
</feature>